<sequence>MNPSRLIVGIEPTFDDDDDSDSTFPILSNWSPSLSSLSVPANYDTCQPITPVPSSSTLLFVNAIGLVPVAVPIALIRSSVPVPIWTYLQELR</sequence>
<name>A0A4S8M4B9_DENBC</name>
<evidence type="ECO:0000313" key="2">
    <source>
        <dbReference type="Proteomes" id="UP000297245"/>
    </source>
</evidence>
<evidence type="ECO:0000313" key="1">
    <source>
        <dbReference type="EMBL" id="THU97034.1"/>
    </source>
</evidence>
<dbReference type="Proteomes" id="UP000297245">
    <property type="component" value="Unassembled WGS sequence"/>
</dbReference>
<proteinExistence type="predicted"/>
<reference evidence="1 2" key="1">
    <citation type="journal article" date="2019" name="Nat. Ecol. Evol.">
        <title>Megaphylogeny resolves global patterns of mushroom evolution.</title>
        <authorList>
            <person name="Varga T."/>
            <person name="Krizsan K."/>
            <person name="Foldi C."/>
            <person name="Dima B."/>
            <person name="Sanchez-Garcia M."/>
            <person name="Sanchez-Ramirez S."/>
            <person name="Szollosi G.J."/>
            <person name="Szarkandi J.G."/>
            <person name="Papp V."/>
            <person name="Albert L."/>
            <person name="Andreopoulos W."/>
            <person name="Angelini C."/>
            <person name="Antonin V."/>
            <person name="Barry K.W."/>
            <person name="Bougher N.L."/>
            <person name="Buchanan P."/>
            <person name="Buyck B."/>
            <person name="Bense V."/>
            <person name="Catcheside P."/>
            <person name="Chovatia M."/>
            <person name="Cooper J."/>
            <person name="Damon W."/>
            <person name="Desjardin D."/>
            <person name="Finy P."/>
            <person name="Geml J."/>
            <person name="Haridas S."/>
            <person name="Hughes K."/>
            <person name="Justo A."/>
            <person name="Karasinski D."/>
            <person name="Kautmanova I."/>
            <person name="Kiss B."/>
            <person name="Kocsube S."/>
            <person name="Kotiranta H."/>
            <person name="LaButti K.M."/>
            <person name="Lechner B.E."/>
            <person name="Liimatainen K."/>
            <person name="Lipzen A."/>
            <person name="Lukacs Z."/>
            <person name="Mihaltcheva S."/>
            <person name="Morgado L.N."/>
            <person name="Niskanen T."/>
            <person name="Noordeloos M.E."/>
            <person name="Ohm R.A."/>
            <person name="Ortiz-Santana B."/>
            <person name="Ovrebo C."/>
            <person name="Racz N."/>
            <person name="Riley R."/>
            <person name="Savchenko A."/>
            <person name="Shiryaev A."/>
            <person name="Soop K."/>
            <person name="Spirin V."/>
            <person name="Szebenyi C."/>
            <person name="Tomsovsky M."/>
            <person name="Tulloss R.E."/>
            <person name="Uehling J."/>
            <person name="Grigoriev I.V."/>
            <person name="Vagvolgyi C."/>
            <person name="Papp T."/>
            <person name="Martin F.M."/>
            <person name="Miettinen O."/>
            <person name="Hibbett D.S."/>
            <person name="Nagy L.G."/>
        </authorList>
    </citation>
    <scope>NUCLEOTIDE SEQUENCE [LARGE SCALE GENOMIC DNA]</scope>
    <source>
        <strain evidence="1 2">CBS 962.96</strain>
    </source>
</reference>
<keyword evidence="2" id="KW-1185">Reference proteome</keyword>
<dbReference type="EMBL" id="ML179163">
    <property type="protein sequence ID" value="THU97034.1"/>
    <property type="molecule type" value="Genomic_DNA"/>
</dbReference>
<accession>A0A4S8M4B9</accession>
<dbReference type="AlphaFoldDB" id="A0A4S8M4B9"/>
<protein>
    <submittedName>
        <fullName evidence="1">Uncharacterized protein</fullName>
    </submittedName>
</protein>
<gene>
    <name evidence="1" type="ORF">K435DRAFT_74058</name>
</gene>
<organism evidence="1 2">
    <name type="scientific">Dendrothele bispora (strain CBS 962.96)</name>
    <dbReference type="NCBI Taxonomy" id="1314807"/>
    <lineage>
        <taxon>Eukaryota</taxon>
        <taxon>Fungi</taxon>
        <taxon>Dikarya</taxon>
        <taxon>Basidiomycota</taxon>
        <taxon>Agaricomycotina</taxon>
        <taxon>Agaricomycetes</taxon>
        <taxon>Agaricomycetidae</taxon>
        <taxon>Agaricales</taxon>
        <taxon>Agaricales incertae sedis</taxon>
        <taxon>Dendrothele</taxon>
    </lineage>
</organism>